<accession>A0A812GEH2</accession>
<organism evidence="2 3">
    <name type="scientific">Symbiodinium natans</name>
    <dbReference type="NCBI Taxonomy" id="878477"/>
    <lineage>
        <taxon>Eukaryota</taxon>
        <taxon>Sar</taxon>
        <taxon>Alveolata</taxon>
        <taxon>Dinophyceae</taxon>
        <taxon>Suessiales</taxon>
        <taxon>Symbiodiniaceae</taxon>
        <taxon>Symbiodinium</taxon>
    </lineage>
</organism>
<feature type="signal peptide" evidence="1">
    <location>
        <begin position="1"/>
        <end position="27"/>
    </location>
</feature>
<dbReference type="Proteomes" id="UP000604046">
    <property type="component" value="Unassembled WGS sequence"/>
</dbReference>
<dbReference type="InterPro" id="IPR029063">
    <property type="entry name" value="SAM-dependent_MTases_sf"/>
</dbReference>
<evidence type="ECO:0000256" key="1">
    <source>
        <dbReference type="SAM" id="SignalP"/>
    </source>
</evidence>
<dbReference type="Gene3D" id="3.40.50.150">
    <property type="entry name" value="Vaccinia Virus protein VP39"/>
    <property type="match status" value="1"/>
</dbReference>
<evidence type="ECO:0000313" key="3">
    <source>
        <dbReference type="Proteomes" id="UP000604046"/>
    </source>
</evidence>
<dbReference type="EMBL" id="CAJNDS010000025">
    <property type="protein sequence ID" value="CAE6922402.1"/>
    <property type="molecule type" value="Genomic_DNA"/>
</dbReference>
<gene>
    <name evidence="2" type="ORF">SNAT2548_LOCUS511</name>
</gene>
<protein>
    <recommendedName>
        <fullName evidence="4">Methyltransferase domain-containing protein</fullName>
    </recommendedName>
</protein>
<evidence type="ECO:0008006" key="4">
    <source>
        <dbReference type="Google" id="ProtNLM"/>
    </source>
</evidence>
<proteinExistence type="predicted"/>
<dbReference type="OrthoDB" id="100006at2759"/>
<name>A0A812GEH2_9DINO</name>
<reference evidence="2" key="1">
    <citation type="submission" date="2021-02" db="EMBL/GenBank/DDBJ databases">
        <authorList>
            <person name="Dougan E. K."/>
            <person name="Rhodes N."/>
            <person name="Thang M."/>
            <person name="Chan C."/>
        </authorList>
    </citation>
    <scope>NUCLEOTIDE SEQUENCE</scope>
</reference>
<evidence type="ECO:0000313" key="2">
    <source>
        <dbReference type="EMBL" id="CAE6922402.1"/>
    </source>
</evidence>
<sequence>MAKQPALIAVSFLLASHIVLLPPSACGSSSPAGARKLAGPSSRAKTGKWLETLRDLSRMQQWALALDVVRAASVDDSLTMPLLQSALWACRSGGLPPTLSLLRLMGEQRLQPQMTTYLIAAPDSSTEAEGMMSLLKALRQSQVEVDLPKFTEMLMHVSSDEEWERSRACAADWNIPWPSWRLQTRNKRIGTWFDHHRRLVTVGLLGAHPHQGNANAFANYKALHAALLESQRSGKAPDFSDAGARWLYVERQGLLRSWYLPRILLCPELDGARECLFKERRCLVLDIGGGPGSAALGLDIFAQHFAWDVEIQYHVLDLEPGWQAAAEAFQKHLAKSAISFHTGDMLTALQGKGLPEPSEVDIFLFSYVIHENALALRSSNYGVLPALFKAAAPNSLFIFMDPVDHMWPEIVDLARSCNGFRVVLLRVLKSFWLVLESGAGMDHVADDILQLLKDSATAERDQRLRKLLGDDYIVLPDAERKPDTVAVWKQLSGIRKRKLRENS</sequence>
<dbReference type="AlphaFoldDB" id="A0A812GEH2"/>
<feature type="chain" id="PRO_5032325918" description="Methyltransferase domain-containing protein" evidence="1">
    <location>
        <begin position="28"/>
        <end position="503"/>
    </location>
</feature>
<comment type="caution">
    <text evidence="2">The sequence shown here is derived from an EMBL/GenBank/DDBJ whole genome shotgun (WGS) entry which is preliminary data.</text>
</comment>
<dbReference type="SUPFAM" id="SSF53335">
    <property type="entry name" value="S-adenosyl-L-methionine-dependent methyltransferases"/>
    <property type="match status" value="1"/>
</dbReference>
<keyword evidence="3" id="KW-1185">Reference proteome</keyword>
<keyword evidence="1" id="KW-0732">Signal</keyword>